<dbReference type="Pfam" id="PF19781">
    <property type="entry name" value="DUF6266"/>
    <property type="match status" value="1"/>
</dbReference>
<dbReference type="AlphaFoldDB" id="A0A1D7QFJ2"/>
<reference evidence="1 2" key="1">
    <citation type="submission" date="2016-08" db="EMBL/GenBank/DDBJ databases">
        <authorList>
            <person name="Seilhamer J.J."/>
        </authorList>
    </citation>
    <scope>NUCLEOTIDE SEQUENCE [LARGE SCALE GENOMIC DNA]</scope>
    <source>
        <strain evidence="1 2">DX4</strain>
    </source>
</reference>
<evidence type="ECO:0000313" key="1">
    <source>
        <dbReference type="EMBL" id="AOM77395.1"/>
    </source>
</evidence>
<dbReference type="EMBL" id="CP017141">
    <property type="protein sequence ID" value="AOM77395.1"/>
    <property type="molecule type" value="Genomic_DNA"/>
</dbReference>
<keyword evidence="2" id="KW-1185">Reference proteome</keyword>
<name>A0A1D7QFJ2_9SPHI</name>
<accession>A0A1D7QFJ2</accession>
<proteinExistence type="predicted"/>
<dbReference type="RefSeq" id="WP_069379085.1">
    <property type="nucleotide sequence ID" value="NZ_CP017141.1"/>
</dbReference>
<dbReference type="KEGG" id="psty:BFS30_09585"/>
<organism evidence="1 2">
    <name type="scientific">Pedobacter steynii</name>
    <dbReference type="NCBI Taxonomy" id="430522"/>
    <lineage>
        <taxon>Bacteria</taxon>
        <taxon>Pseudomonadati</taxon>
        <taxon>Bacteroidota</taxon>
        <taxon>Sphingobacteriia</taxon>
        <taxon>Sphingobacteriales</taxon>
        <taxon>Sphingobacteriaceae</taxon>
        <taxon>Pedobacter</taxon>
    </lineage>
</organism>
<sequence>MAIIKKKNSNMFTGLIGPMIMATWKGILYARARPRKSAVKKEGTPGQVAARGKFRYLHQFLSPFHPFITVGFSGKAVNKTEINVAFTANYHSAVIGVYPDLSMDYPRIRISEGKLEGLIAPELSCSPSGLVEINWKTEATRGGGYNDHLMLVLYSELYKKTDGFIGHAQRSDHYCSFPIREEMQKGRVHVYVSFASQNRRLASNSQYLGVLEF</sequence>
<evidence type="ECO:0000313" key="2">
    <source>
        <dbReference type="Proteomes" id="UP000094313"/>
    </source>
</evidence>
<dbReference type="OrthoDB" id="665435at2"/>
<protein>
    <submittedName>
        <fullName evidence="1">Uncharacterized protein</fullName>
    </submittedName>
</protein>
<dbReference type="Proteomes" id="UP000094313">
    <property type="component" value="Chromosome"/>
</dbReference>
<gene>
    <name evidence="1" type="ORF">BFS30_09585</name>
</gene>
<dbReference type="InterPro" id="IPR046233">
    <property type="entry name" value="DUF6266"/>
</dbReference>